<protein>
    <recommendedName>
        <fullName evidence="1">Polysaccharide pyruvyl transferase domain-containing protein</fullName>
    </recommendedName>
</protein>
<evidence type="ECO:0000313" key="3">
    <source>
        <dbReference type="Proteomes" id="UP000184604"/>
    </source>
</evidence>
<evidence type="ECO:0000313" key="2">
    <source>
        <dbReference type="EMBL" id="APM40300.1"/>
    </source>
</evidence>
<dbReference type="InterPro" id="IPR007345">
    <property type="entry name" value="Polysacch_pyruvyl_Trfase"/>
</dbReference>
<feature type="domain" description="Polysaccharide pyruvyl transferase" evidence="1">
    <location>
        <begin position="14"/>
        <end position="375"/>
    </location>
</feature>
<dbReference type="AlphaFoldDB" id="A0A1L5FBV7"/>
<reference evidence="2 3" key="1">
    <citation type="submission" date="2016-12" db="EMBL/GenBank/DDBJ databases">
        <title>Complete genome sequence of Clostridium kluyveri JZZ isolated from the pit mud of a Chinese flavor liquor-making factory.</title>
        <authorList>
            <person name="Wang Y."/>
        </authorList>
    </citation>
    <scope>NUCLEOTIDE SEQUENCE [LARGE SCALE GENOMIC DNA]</scope>
    <source>
        <strain evidence="2 3">JZZ</strain>
    </source>
</reference>
<dbReference type="Proteomes" id="UP000184604">
    <property type="component" value="Chromosome"/>
</dbReference>
<dbReference type="OrthoDB" id="3188137at2"/>
<dbReference type="Pfam" id="PF04230">
    <property type="entry name" value="PS_pyruv_trans"/>
    <property type="match status" value="1"/>
</dbReference>
<name>A0A1L5FBV7_CLOKL</name>
<gene>
    <name evidence="2" type="ORF">BS101_16940</name>
</gene>
<dbReference type="PANTHER" id="PTHR36836:SF1">
    <property type="entry name" value="COLANIC ACID BIOSYNTHESIS PROTEIN WCAK"/>
    <property type="match status" value="1"/>
</dbReference>
<evidence type="ECO:0000259" key="1">
    <source>
        <dbReference type="Pfam" id="PF04230"/>
    </source>
</evidence>
<accession>A0A1L5FBV7</accession>
<dbReference type="RefSeq" id="WP_073539899.1">
    <property type="nucleotide sequence ID" value="NZ_CP018335.1"/>
</dbReference>
<sequence>MKKIVITPGITDLNRGDQALIWLIRDIVKESGIKAEYKLIQSGNNGKDIYNQSRQSMQRGFDVIKPILLHPARGKEKKNIDYTVFTKLSWGATALIDMFKSSLLLSKVPFLRKIGMSLLDQEQKRTYEDFKTMNLMIVKGGGFLHTYKRISDLYYLYYSLYNLLLAKRLGKKIIIMPNSFGPFLGKIEKNIVKKVLSKCDLIYARESMSKKYLSNIINNEVILSADLGFYIQDYKDYQMQKLVNINSSLKKVAITMRPYRFPESDNGKEKYKLYIEEMCKIVKGLLDRKCYPIFIAHTLGPSSHEDDRIAIKEVIKMLEDNGVTKDRYCYINQFDMNCFDITKLYSEMDYIIGTRFHSVIFAMTSLIPAIAISYSGHKTLGIMSDIGLSEYTVNIVNINSVNVLNKFDKLITNQFSVKDKIRKYLKICEISKKNLVEEIKKYLNN</sequence>
<dbReference type="PANTHER" id="PTHR36836">
    <property type="entry name" value="COLANIC ACID BIOSYNTHESIS PROTEIN WCAK"/>
    <property type="match status" value="1"/>
</dbReference>
<dbReference type="EMBL" id="CP018335">
    <property type="protein sequence ID" value="APM40300.1"/>
    <property type="molecule type" value="Genomic_DNA"/>
</dbReference>
<proteinExistence type="predicted"/>
<organism evidence="2 3">
    <name type="scientific">Clostridium kluyveri</name>
    <dbReference type="NCBI Taxonomy" id="1534"/>
    <lineage>
        <taxon>Bacteria</taxon>
        <taxon>Bacillati</taxon>
        <taxon>Bacillota</taxon>
        <taxon>Clostridia</taxon>
        <taxon>Eubacteriales</taxon>
        <taxon>Clostridiaceae</taxon>
        <taxon>Clostridium</taxon>
    </lineage>
</organism>